<feature type="signal peptide" evidence="2">
    <location>
        <begin position="1"/>
        <end position="23"/>
    </location>
</feature>
<organism evidence="3 4">
    <name type="scientific">Niabella digestorum</name>
    <dbReference type="NCBI Taxonomy" id="3117701"/>
    <lineage>
        <taxon>Bacteria</taxon>
        <taxon>Pseudomonadati</taxon>
        <taxon>Bacteroidota</taxon>
        <taxon>Chitinophagia</taxon>
        <taxon>Chitinophagales</taxon>
        <taxon>Chitinophagaceae</taxon>
        <taxon>Niabella</taxon>
    </lineage>
</organism>
<name>A0ABU7RHQ5_9BACT</name>
<proteinExistence type="predicted"/>
<dbReference type="RefSeq" id="WP_330974923.1">
    <property type="nucleotide sequence ID" value="NZ_JAZGLY010000005.1"/>
</dbReference>
<dbReference type="EMBL" id="JAZGLY010000005">
    <property type="protein sequence ID" value="MEE6187514.1"/>
    <property type="molecule type" value="Genomic_DNA"/>
</dbReference>
<feature type="region of interest" description="Disordered" evidence="1">
    <location>
        <begin position="28"/>
        <end position="55"/>
    </location>
</feature>
<sequence length="97" mass="10480">MKRHTSNLALAVIATFFAGTVMAQVDTTSTPTDTTAAPADTTVSVPDTTESSPNAKVDVRKTNLGTAVVMQFHNHSYITNRELLNREQAIKTEETEA</sequence>
<comment type="caution">
    <text evidence="3">The sequence shown here is derived from an EMBL/GenBank/DDBJ whole genome shotgun (WGS) entry which is preliminary data.</text>
</comment>
<evidence type="ECO:0000313" key="3">
    <source>
        <dbReference type="EMBL" id="MEE6187514.1"/>
    </source>
</evidence>
<reference evidence="3 4" key="1">
    <citation type="submission" date="2024-01" db="EMBL/GenBank/DDBJ databases">
        <title>Niabella digestum sp. nov., isolated from waste digestion system.</title>
        <authorList>
            <person name="Zhang L."/>
        </authorList>
    </citation>
    <scope>NUCLEOTIDE SEQUENCE [LARGE SCALE GENOMIC DNA]</scope>
    <source>
        <strain evidence="3 4">A18</strain>
    </source>
</reference>
<evidence type="ECO:0000256" key="2">
    <source>
        <dbReference type="SAM" id="SignalP"/>
    </source>
</evidence>
<keyword evidence="2" id="KW-0732">Signal</keyword>
<dbReference type="Proteomes" id="UP001357452">
    <property type="component" value="Unassembled WGS sequence"/>
</dbReference>
<keyword evidence="4" id="KW-1185">Reference proteome</keyword>
<evidence type="ECO:0000256" key="1">
    <source>
        <dbReference type="SAM" id="MobiDB-lite"/>
    </source>
</evidence>
<protein>
    <submittedName>
        <fullName evidence="3">Uncharacterized protein</fullName>
    </submittedName>
</protein>
<accession>A0ABU7RHQ5</accession>
<feature type="chain" id="PRO_5045333587" evidence="2">
    <location>
        <begin position="24"/>
        <end position="97"/>
    </location>
</feature>
<feature type="compositionally biased region" description="Low complexity" evidence="1">
    <location>
        <begin position="28"/>
        <end position="46"/>
    </location>
</feature>
<evidence type="ECO:0000313" key="4">
    <source>
        <dbReference type="Proteomes" id="UP001357452"/>
    </source>
</evidence>
<gene>
    <name evidence="3" type="ORF">V2H41_09530</name>
</gene>